<accession>T1A312</accession>
<keyword evidence="1" id="KW-0680">Restriction system</keyword>
<dbReference type="PANTHER" id="PTHR30195">
    <property type="entry name" value="TYPE I SITE-SPECIFIC DEOXYRIBONUCLEASE PROTEIN SUBUNIT M AND R"/>
    <property type="match status" value="1"/>
</dbReference>
<evidence type="ECO:0000313" key="3">
    <source>
        <dbReference type="EMBL" id="EQD51253.1"/>
    </source>
</evidence>
<dbReference type="AlphaFoldDB" id="T1A312"/>
<feature type="domain" description="Type I restriction enzyme HindI endonuclease subunit-like C-terminal" evidence="2">
    <location>
        <begin position="1"/>
        <end position="182"/>
    </location>
</feature>
<feature type="non-terminal residue" evidence="3">
    <location>
        <position position="1"/>
    </location>
</feature>
<name>T1A312_9ZZZZ</name>
<dbReference type="Pfam" id="PF11867">
    <property type="entry name" value="T1RH-like_C"/>
    <property type="match status" value="1"/>
</dbReference>
<comment type="caution">
    <text evidence="3">The sequence shown here is derived from an EMBL/GenBank/DDBJ whole genome shotgun (WGS) entry which is preliminary data.</text>
</comment>
<feature type="non-terminal residue" evidence="3">
    <location>
        <position position="182"/>
    </location>
</feature>
<gene>
    <name evidence="3" type="ORF">B2A_06960</name>
</gene>
<dbReference type="GO" id="GO:0009307">
    <property type="term" value="P:DNA restriction-modification system"/>
    <property type="evidence" value="ECO:0007669"/>
    <property type="project" value="UniProtKB-KW"/>
</dbReference>
<reference evidence="3" key="2">
    <citation type="journal article" date="2014" name="ISME J.">
        <title>Microbial stratification in low pH oxic and suboxic macroscopic growths along an acid mine drainage.</title>
        <authorList>
            <person name="Mendez-Garcia C."/>
            <person name="Mesa V."/>
            <person name="Sprenger R.R."/>
            <person name="Richter M."/>
            <person name="Diez M.S."/>
            <person name="Solano J."/>
            <person name="Bargiela R."/>
            <person name="Golyshina O.V."/>
            <person name="Manteca A."/>
            <person name="Ramos J.L."/>
            <person name="Gallego J.R."/>
            <person name="Llorente I."/>
            <person name="Martins Dos Santos V.A."/>
            <person name="Jensen O.N."/>
            <person name="Pelaez A.I."/>
            <person name="Sanchez J."/>
            <person name="Ferrer M."/>
        </authorList>
    </citation>
    <scope>NUCLEOTIDE SEQUENCE</scope>
</reference>
<dbReference type="EMBL" id="AUZZ01004972">
    <property type="protein sequence ID" value="EQD51253.1"/>
    <property type="molecule type" value="Genomic_DNA"/>
</dbReference>
<dbReference type="PANTHER" id="PTHR30195:SF15">
    <property type="entry name" value="TYPE I RESTRICTION ENZYME HINDI ENDONUCLEASE SUBUNIT"/>
    <property type="match status" value="1"/>
</dbReference>
<reference evidence="3" key="1">
    <citation type="submission" date="2013-08" db="EMBL/GenBank/DDBJ databases">
        <authorList>
            <person name="Mendez C."/>
            <person name="Richter M."/>
            <person name="Ferrer M."/>
            <person name="Sanchez J."/>
        </authorList>
    </citation>
    <scope>NUCLEOTIDE SEQUENCE</scope>
</reference>
<sequence>EVGFFQTVRSALAKATVEGAKTPEELDSAVRQIVSKAVVSDEVVDIFSAAGLKRPELSIFSDEFLEEVRRLPYRNLALEVLRKLLNDETKTWSKRNLVLGRQFSEMLEATIRKYQNRSIDAAQVISSLIDLAKNMRAARDRGAMLGLTQEEEAFYDALVAADGTALGVLGDSGLREIAKQLV</sequence>
<proteinExistence type="predicted"/>
<organism evidence="3">
    <name type="scientific">mine drainage metagenome</name>
    <dbReference type="NCBI Taxonomy" id="410659"/>
    <lineage>
        <taxon>unclassified sequences</taxon>
        <taxon>metagenomes</taxon>
        <taxon>ecological metagenomes</taxon>
    </lineage>
</organism>
<protein>
    <submittedName>
        <fullName evidence="3">Type I site-specific deoxyribonuclease HsdR family</fullName>
    </submittedName>
</protein>
<dbReference type="InterPro" id="IPR021810">
    <property type="entry name" value="T1RH-like_C"/>
</dbReference>
<dbReference type="InterPro" id="IPR051268">
    <property type="entry name" value="Type-I_R_enzyme_R_subunit"/>
</dbReference>
<evidence type="ECO:0000259" key="2">
    <source>
        <dbReference type="Pfam" id="PF11867"/>
    </source>
</evidence>
<evidence type="ECO:0000256" key="1">
    <source>
        <dbReference type="ARBA" id="ARBA00022747"/>
    </source>
</evidence>